<proteinExistence type="predicted"/>
<evidence type="ECO:0000313" key="1">
    <source>
        <dbReference type="EMBL" id="KAA1252728.1"/>
    </source>
</evidence>
<accession>A0A5Q6PCX0</accession>
<sequence length="109" mass="12759">MLKNLFNPNISPYPSELQEFMEDEQNCTEQNLKIIRDINEIVLVDKQNDEMVVRDAGFSFQVISMSLKLLIESATPDLSLEFIRIYKLDEYLDLDDEIKRLESLVAERS</sequence>
<evidence type="ECO:0000313" key="2">
    <source>
        <dbReference type="Proteomes" id="UP000323225"/>
    </source>
</evidence>
<comment type="caution">
    <text evidence="1">The sequence shown here is derived from an EMBL/GenBank/DDBJ whole genome shotgun (WGS) entry which is preliminary data.</text>
</comment>
<name>A0A5Q6PCX0_VIBCL</name>
<dbReference type="Proteomes" id="UP000323225">
    <property type="component" value="Unassembled WGS sequence"/>
</dbReference>
<protein>
    <submittedName>
        <fullName evidence="1">Uncharacterized protein</fullName>
    </submittedName>
</protein>
<gene>
    <name evidence="1" type="ORF">F0M16_21455</name>
</gene>
<dbReference type="EMBL" id="VUAA01000042">
    <property type="protein sequence ID" value="KAA1252728.1"/>
    <property type="molecule type" value="Genomic_DNA"/>
</dbReference>
<dbReference type="AlphaFoldDB" id="A0A5Q6PCX0"/>
<reference evidence="1 2" key="1">
    <citation type="submission" date="2019-09" db="EMBL/GenBank/DDBJ databases">
        <authorList>
            <person name="Kritzky A."/>
            <person name="Schelkanova E.Y."/>
            <person name="Alkhova Z.V."/>
            <person name="Smirnova N.I."/>
        </authorList>
    </citation>
    <scope>NUCLEOTIDE SEQUENCE [LARGE SCALE GENOMIC DNA]</scope>
    <source>
        <strain evidence="1 2">M1526</strain>
    </source>
</reference>
<organism evidence="1 2">
    <name type="scientific">Vibrio cholerae</name>
    <dbReference type="NCBI Taxonomy" id="666"/>
    <lineage>
        <taxon>Bacteria</taxon>
        <taxon>Pseudomonadati</taxon>
        <taxon>Pseudomonadota</taxon>
        <taxon>Gammaproteobacteria</taxon>
        <taxon>Vibrionales</taxon>
        <taxon>Vibrionaceae</taxon>
        <taxon>Vibrio</taxon>
    </lineage>
</organism>